<feature type="compositionally biased region" description="Low complexity" evidence="1">
    <location>
        <begin position="72"/>
        <end position="88"/>
    </location>
</feature>
<dbReference type="RefSeq" id="WP_163471742.1">
    <property type="nucleotide sequence ID" value="NZ_JAAGWZ010000001.1"/>
</dbReference>
<feature type="compositionally biased region" description="Polar residues" evidence="1">
    <location>
        <begin position="45"/>
        <end position="55"/>
    </location>
</feature>
<feature type="region of interest" description="Disordered" evidence="1">
    <location>
        <begin position="154"/>
        <end position="191"/>
    </location>
</feature>
<keyword evidence="2" id="KW-0732">Signal</keyword>
<name>A0A7C9TQ64_9MICO</name>
<dbReference type="AlphaFoldDB" id="A0A7C9TQ64"/>
<feature type="signal peptide" evidence="2">
    <location>
        <begin position="1"/>
        <end position="25"/>
    </location>
</feature>
<protein>
    <recommendedName>
        <fullName evidence="5">Protein tyrosine phosphatase</fullName>
    </recommendedName>
</protein>
<feature type="region of interest" description="Disordered" evidence="1">
    <location>
        <begin position="42"/>
        <end position="102"/>
    </location>
</feature>
<evidence type="ECO:0000313" key="3">
    <source>
        <dbReference type="EMBL" id="NEM90063.1"/>
    </source>
</evidence>
<sequence>MTGKIAVAAFAIVAAATGGTVAAYAGVLPAPLQQVAHSAIGAPSVGTSDETPQPGDTSSPEPSDTPDPTDTPEPTDTATPEPTDTAVPTPSPTTDAKGPDATGPAAFGLCTAYTHGGLHHPSTAHAALALASGGETGIDAYCALVLGTVPTSTPTAVPTDTPTSTATVTAPRTHHVHPAHPSHHGKGGHKH</sequence>
<comment type="caution">
    <text evidence="3">The sequence shown here is derived from an EMBL/GenBank/DDBJ whole genome shotgun (WGS) entry which is preliminary data.</text>
</comment>
<evidence type="ECO:0000313" key="4">
    <source>
        <dbReference type="Proteomes" id="UP000479756"/>
    </source>
</evidence>
<feature type="chain" id="PRO_5028978608" description="Protein tyrosine phosphatase" evidence="2">
    <location>
        <begin position="26"/>
        <end position="191"/>
    </location>
</feature>
<feature type="compositionally biased region" description="Low complexity" evidence="1">
    <location>
        <begin position="154"/>
        <end position="171"/>
    </location>
</feature>
<keyword evidence="4" id="KW-1185">Reference proteome</keyword>
<reference evidence="3 4" key="1">
    <citation type="journal article" date="2014" name="Int. J. Syst. Evol. Microbiol.">
        <title>Description of Galbitalea soli gen. nov., sp. nov., and Frondihabitans sucicola sp. nov.</title>
        <authorList>
            <person name="Kim S.J."/>
            <person name="Lim J.M."/>
            <person name="Ahn J.H."/>
            <person name="Weon H.Y."/>
            <person name="Hamada M."/>
            <person name="Suzuki K."/>
            <person name="Ahn T.Y."/>
            <person name="Kwon S.W."/>
        </authorList>
    </citation>
    <scope>NUCLEOTIDE SEQUENCE [LARGE SCALE GENOMIC DNA]</scope>
    <source>
        <strain evidence="3 4">NBRC 108727</strain>
    </source>
</reference>
<dbReference type="EMBL" id="JAAGWZ010000001">
    <property type="protein sequence ID" value="NEM90063.1"/>
    <property type="molecule type" value="Genomic_DNA"/>
</dbReference>
<evidence type="ECO:0000256" key="2">
    <source>
        <dbReference type="SAM" id="SignalP"/>
    </source>
</evidence>
<dbReference type="Proteomes" id="UP000479756">
    <property type="component" value="Unassembled WGS sequence"/>
</dbReference>
<gene>
    <name evidence="3" type="ORF">G3T37_01680</name>
</gene>
<proteinExistence type="predicted"/>
<feature type="compositionally biased region" description="Basic residues" evidence="1">
    <location>
        <begin position="172"/>
        <end position="191"/>
    </location>
</feature>
<evidence type="ECO:0000256" key="1">
    <source>
        <dbReference type="SAM" id="MobiDB-lite"/>
    </source>
</evidence>
<accession>A0A7C9TQ64</accession>
<evidence type="ECO:0008006" key="5">
    <source>
        <dbReference type="Google" id="ProtNLM"/>
    </source>
</evidence>
<organism evidence="3 4">
    <name type="scientific">Galbitalea soli</name>
    <dbReference type="NCBI Taxonomy" id="1268042"/>
    <lineage>
        <taxon>Bacteria</taxon>
        <taxon>Bacillati</taxon>
        <taxon>Actinomycetota</taxon>
        <taxon>Actinomycetes</taxon>
        <taxon>Micrococcales</taxon>
        <taxon>Microbacteriaceae</taxon>
        <taxon>Galbitalea</taxon>
    </lineage>
</organism>